<dbReference type="GO" id="GO:0045292">
    <property type="term" value="P:mRNA cis splicing, via spliceosome"/>
    <property type="evidence" value="ECO:0007669"/>
    <property type="project" value="InterPro"/>
</dbReference>
<protein>
    <submittedName>
        <fullName evidence="3">Probable splicing factor 3A subunit 1</fullName>
    </submittedName>
</protein>
<dbReference type="Gramene" id="Jr16_19940_p1">
    <property type="protein sequence ID" value="cds.Jr16_19940_p1"/>
    <property type="gene ID" value="Jr16_19940"/>
</dbReference>
<feature type="region of interest" description="Disordered" evidence="1">
    <location>
        <begin position="52"/>
        <end position="77"/>
    </location>
</feature>
<evidence type="ECO:0000313" key="3">
    <source>
        <dbReference type="RefSeq" id="XP_018851061.1"/>
    </source>
</evidence>
<dbReference type="AlphaFoldDB" id="A0A2I4H4H6"/>
<proteinExistence type="predicted"/>
<organism evidence="2 3">
    <name type="scientific">Juglans regia</name>
    <name type="common">English walnut</name>
    <dbReference type="NCBI Taxonomy" id="51240"/>
    <lineage>
        <taxon>Eukaryota</taxon>
        <taxon>Viridiplantae</taxon>
        <taxon>Streptophyta</taxon>
        <taxon>Embryophyta</taxon>
        <taxon>Tracheophyta</taxon>
        <taxon>Spermatophyta</taxon>
        <taxon>Magnoliopsida</taxon>
        <taxon>eudicotyledons</taxon>
        <taxon>Gunneridae</taxon>
        <taxon>Pentapetalae</taxon>
        <taxon>rosids</taxon>
        <taxon>fabids</taxon>
        <taxon>Fagales</taxon>
        <taxon>Juglandaceae</taxon>
        <taxon>Juglans</taxon>
    </lineage>
</organism>
<dbReference type="Gene3D" id="3.10.20.90">
    <property type="entry name" value="Phosphatidylinositol 3-kinase Catalytic Subunit, Chain A, domain 1"/>
    <property type="match status" value="1"/>
</dbReference>
<dbReference type="STRING" id="51240.A0A2I4H4H6"/>
<dbReference type="PANTHER" id="PTHR15316:SF1">
    <property type="entry name" value="SPLICING FACTOR 3A SUBUNIT 1"/>
    <property type="match status" value="1"/>
</dbReference>
<dbReference type="GO" id="GO:0003723">
    <property type="term" value="F:RNA binding"/>
    <property type="evidence" value="ECO:0007669"/>
    <property type="project" value="InterPro"/>
</dbReference>
<dbReference type="RefSeq" id="XP_018851061.1">
    <property type="nucleotide sequence ID" value="XM_018995516.2"/>
</dbReference>
<gene>
    <name evidence="3" type="primary">LOC109013428</name>
</gene>
<dbReference type="InterPro" id="IPR045146">
    <property type="entry name" value="SF3A1"/>
</dbReference>
<dbReference type="PANTHER" id="PTHR15316">
    <property type="entry name" value="SPLICEOSOME ASSOCIATED PROTEIN 114/SWAP SPLICING FACTOR-RELATED"/>
    <property type="match status" value="1"/>
</dbReference>
<feature type="region of interest" description="Disordered" evidence="1">
    <location>
        <begin position="1"/>
        <end position="20"/>
    </location>
</feature>
<dbReference type="GeneID" id="109013428"/>
<dbReference type="KEGG" id="jre:109013428"/>
<keyword evidence="2" id="KW-1185">Reference proteome</keyword>
<dbReference type="Proteomes" id="UP000235220">
    <property type="component" value="Chromosome 16"/>
</dbReference>
<accession>A0A2I4H4H6</accession>
<name>A0A2I4H4H6_JUGRE</name>
<evidence type="ECO:0000256" key="1">
    <source>
        <dbReference type="SAM" id="MobiDB-lite"/>
    </source>
</evidence>
<evidence type="ECO:0000313" key="2">
    <source>
        <dbReference type="Proteomes" id="UP000235220"/>
    </source>
</evidence>
<dbReference type="OrthoDB" id="2161771at2759"/>
<sequence>MPPSISMNAPSMHVPPPPGSQFACSYASSPNLCSSSCTPTYHTYDASVAVASRNASTTTTEEAPPPLPDEPEPKRQKLDDSFLIPDDQFLAQHPGPVRISVFVPNVEEGNLKGQLLEITVQSL</sequence>
<reference evidence="3" key="1">
    <citation type="submission" date="2025-08" db="UniProtKB">
        <authorList>
            <consortium name="RefSeq"/>
        </authorList>
    </citation>
    <scope>IDENTIFICATION</scope>
    <source>
        <tissue evidence="3">Leaves</tissue>
    </source>
</reference>